<dbReference type="Proteomes" id="UP000595897">
    <property type="component" value="Chromosome"/>
</dbReference>
<organism evidence="9 10">
    <name type="scientific">Anaeromicropila herbilytica</name>
    <dbReference type="NCBI Taxonomy" id="2785025"/>
    <lineage>
        <taxon>Bacteria</taxon>
        <taxon>Bacillati</taxon>
        <taxon>Bacillota</taxon>
        <taxon>Clostridia</taxon>
        <taxon>Lachnospirales</taxon>
        <taxon>Lachnospiraceae</taxon>
        <taxon>Anaeromicropila</taxon>
    </lineage>
</organism>
<dbReference type="GO" id="GO:0005576">
    <property type="term" value="C:extracellular region"/>
    <property type="evidence" value="ECO:0007669"/>
    <property type="project" value="TreeGrafter"/>
</dbReference>
<keyword evidence="5 7" id="KW-0326">Glycosidase</keyword>
<dbReference type="PANTHER" id="PTHR31297:SF41">
    <property type="entry name" value="ENDOGLUCANASE, PUTATIVE (AFU_ORTHOLOGUE AFUA_5G01830)-RELATED"/>
    <property type="match status" value="1"/>
</dbReference>
<evidence type="ECO:0000256" key="3">
    <source>
        <dbReference type="ARBA" id="ARBA00023001"/>
    </source>
</evidence>
<keyword evidence="6" id="KW-0624">Polysaccharide degradation</keyword>
<evidence type="ECO:0000256" key="5">
    <source>
        <dbReference type="ARBA" id="ARBA00023295"/>
    </source>
</evidence>
<sequence>MKVFTGYQKGINLGGWLSQCNHKKEHYDSFIQEEDIANIAKIGADHVRVPIDYELIQTEEGEFIKEGFTYIDNCLNWCDKYNLNMILDLHKTAGYSFNQPESSKAFFEEEELQERFISLWIELAKRYGHQKDRLAFEILNEIVFYEVVEEWNQIAAKTIQIIRVFAPEIKILIGGVCYNSVFTVNLLADFKDENIVYNFHCYEPFNFTHQAAYWVETMPKDFRMNYPGDIKDYLIHNSNTVKEMLEKNQVKEMNSKFFDLIFKDAIDCAKKRGVALYCGEYGVIDQADLTSTVHWFQDINESFRRNHIGRAMWSYKGVDFGLIDEHYQPIYEELIKYL</sequence>
<dbReference type="GO" id="GO:0030245">
    <property type="term" value="P:cellulose catabolic process"/>
    <property type="evidence" value="ECO:0007669"/>
    <property type="project" value="UniProtKB-KW"/>
</dbReference>
<dbReference type="AlphaFoldDB" id="A0A7R7EIN7"/>
<evidence type="ECO:0000313" key="9">
    <source>
        <dbReference type="EMBL" id="BCN29487.1"/>
    </source>
</evidence>
<evidence type="ECO:0000313" key="10">
    <source>
        <dbReference type="Proteomes" id="UP000595897"/>
    </source>
</evidence>
<dbReference type="SUPFAM" id="SSF51445">
    <property type="entry name" value="(Trans)glycosidases"/>
    <property type="match status" value="1"/>
</dbReference>
<dbReference type="RefSeq" id="WP_271714759.1">
    <property type="nucleotide sequence ID" value="NZ_AP024169.1"/>
</dbReference>
<dbReference type="KEGG" id="ahb:bsdtb5_07820"/>
<dbReference type="InterPro" id="IPR001547">
    <property type="entry name" value="Glyco_hydro_5"/>
</dbReference>
<dbReference type="GO" id="GO:0008422">
    <property type="term" value="F:beta-glucosidase activity"/>
    <property type="evidence" value="ECO:0007669"/>
    <property type="project" value="TreeGrafter"/>
</dbReference>
<dbReference type="GO" id="GO:0009986">
    <property type="term" value="C:cell surface"/>
    <property type="evidence" value="ECO:0007669"/>
    <property type="project" value="TreeGrafter"/>
</dbReference>
<name>A0A7R7EIN7_9FIRM</name>
<evidence type="ECO:0000256" key="6">
    <source>
        <dbReference type="ARBA" id="ARBA00023326"/>
    </source>
</evidence>
<protein>
    <submittedName>
        <fullName evidence="9">Endoglucanase</fullName>
    </submittedName>
</protein>
<evidence type="ECO:0000256" key="2">
    <source>
        <dbReference type="ARBA" id="ARBA00022801"/>
    </source>
</evidence>
<evidence type="ECO:0000259" key="8">
    <source>
        <dbReference type="Pfam" id="PF00150"/>
    </source>
</evidence>
<proteinExistence type="inferred from homology"/>
<dbReference type="EMBL" id="AP024169">
    <property type="protein sequence ID" value="BCN29487.1"/>
    <property type="molecule type" value="Genomic_DNA"/>
</dbReference>
<dbReference type="InterPro" id="IPR050386">
    <property type="entry name" value="Glycosyl_hydrolase_5"/>
</dbReference>
<comment type="similarity">
    <text evidence="1 7">Belongs to the glycosyl hydrolase 5 (cellulase A) family.</text>
</comment>
<keyword evidence="2 7" id="KW-0378">Hydrolase</keyword>
<feature type="domain" description="Glycoside hydrolase family 5" evidence="8">
    <location>
        <begin position="26"/>
        <end position="316"/>
    </location>
</feature>
<evidence type="ECO:0000256" key="4">
    <source>
        <dbReference type="ARBA" id="ARBA00023277"/>
    </source>
</evidence>
<reference evidence="9 10" key="1">
    <citation type="submission" date="2020-11" db="EMBL/GenBank/DDBJ databases">
        <title>Draft genome sequencing of a Lachnospiraceae strain isolated from anoxic soil subjected to BSD treatment.</title>
        <authorList>
            <person name="Uek A."/>
            <person name="Tonouchi A."/>
        </authorList>
    </citation>
    <scope>NUCLEOTIDE SEQUENCE [LARGE SCALE GENOMIC DNA]</scope>
    <source>
        <strain evidence="9 10">TB5</strain>
    </source>
</reference>
<dbReference type="Pfam" id="PF00150">
    <property type="entry name" value="Cellulase"/>
    <property type="match status" value="1"/>
</dbReference>
<keyword evidence="4" id="KW-0119">Carbohydrate metabolism</keyword>
<dbReference type="InterPro" id="IPR017853">
    <property type="entry name" value="GH"/>
</dbReference>
<evidence type="ECO:0000256" key="7">
    <source>
        <dbReference type="RuleBase" id="RU361153"/>
    </source>
</evidence>
<evidence type="ECO:0000256" key="1">
    <source>
        <dbReference type="ARBA" id="ARBA00005641"/>
    </source>
</evidence>
<gene>
    <name evidence="9" type="ORF">bsdtb5_07820</name>
</gene>
<dbReference type="Gene3D" id="3.20.20.80">
    <property type="entry name" value="Glycosidases"/>
    <property type="match status" value="1"/>
</dbReference>
<dbReference type="PANTHER" id="PTHR31297">
    <property type="entry name" value="GLUCAN ENDO-1,6-BETA-GLUCOSIDASE B"/>
    <property type="match status" value="1"/>
</dbReference>
<keyword evidence="10" id="KW-1185">Reference proteome</keyword>
<accession>A0A7R7EIN7</accession>
<keyword evidence="3" id="KW-0136">Cellulose degradation</keyword>